<dbReference type="InterPro" id="IPR021827">
    <property type="entry name" value="Nup186/Nup192/Nup205"/>
</dbReference>
<dbReference type="InterPro" id="IPR019448">
    <property type="entry name" value="NT-C2"/>
</dbReference>
<evidence type="ECO:0000256" key="1">
    <source>
        <dbReference type="SAM" id="MobiDB-lite"/>
    </source>
</evidence>
<evidence type="ECO:0000259" key="2">
    <source>
        <dbReference type="PROSITE" id="PS51840"/>
    </source>
</evidence>
<dbReference type="AlphaFoldDB" id="A0ABD3E7Z0"/>
<sequence>MVLGLKSKHKKGNFIRLEYIVHVNEVRPWPPSEPLKSVQTVLLQWENGTDNSGSFLSVAGHSNIVFNESFVLPLILYQKKSSDKFRKNYLEFSLFEPRKDKAKQQLLGTAILNLADYALFDEILSVDVPFNFKKSSDNWGPPALSISLELVERDSSNSSPSVGFSKEASLDNDDDDDDSGIVSLTDDDAASSHSSRTTGSSTFEVALTSPSWNEKNGYGNVGIDHTKDRNKYSRPLSSHDPSSDTWNKVKDYVSLSKKFSERSLSYVKRNSTTPMVISSPISVSYPDNNERLNSILASSMRESSYNDAIFKNTQQTVEEKFTEKLAIEATSVDNYKKNDEKSNFLHKLVNDGHVGWDELNEKISEDASKKTKIALRSDTIVSNRKGQAVPPSGSNKARIKHVNSVQIKELKSDVSDGSKNEWKIRAEMLEEELKETAVIEVALYSVVAEHSSSVNKVHAPARRLSRFYNNACRSGSQAKRASVARAAISGLVLVSKACGNDVPRLTFWLSNAIMLRSIVSQTAAELPDFNGTRQQTSKLIVESDDCEDVLTLIMAIEKVESWLFSRIVESVWWQSFTPHMLPTVAKGSNRERGRGGKKTSGRRNCLGDHEQGTLSIELWKKAFKDACEKICPIRAVGHQCGCLSALVILVMEQLVNRLDMAMFNAILRESAEEMPTDPVSDPISDSKVLPVPAGKSSFGAGAQLKNVIGNWSRWLSDLFGLEDESTDDIVIHEEGKRPKSFKAFRLLHALSDLMMLPFGMLADVSTRKEVCPMFGPTIIRRVLSNFVPDEFSPNPIPRKIINALDSEEISDSSIDLMTSFPCTATPTKYSPPSAALLSCVGEVGSQVLKSSRLSTLEKSYTSDDDVDELDSPLTSIIPDSYQSSSALARLSLMPKEKGGNDIVRYQLLREIWRDDEQQ</sequence>
<gene>
    <name evidence="3" type="ORF">CASFOL_006270</name>
</gene>
<feature type="compositionally biased region" description="Polar residues" evidence="1">
    <location>
        <begin position="235"/>
        <end position="245"/>
    </location>
</feature>
<dbReference type="Pfam" id="PF10358">
    <property type="entry name" value="NT-C2"/>
    <property type="match status" value="1"/>
</dbReference>
<reference evidence="4" key="1">
    <citation type="journal article" date="2024" name="IScience">
        <title>Strigolactones Initiate the Formation of Haustorium-like Structures in Castilleja.</title>
        <authorList>
            <person name="Buerger M."/>
            <person name="Peterson D."/>
            <person name="Chory J."/>
        </authorList>
    </citation>
    <scope>NUCLEOTIDE SEQUENCE [LARGE SCALE GENOMIC DNA]</scope>
</reference>
<comment type="caution">
    <text evidence="3">The sequence shown here is derived from an EMBL/GenBank/DDBJ whole genome shotgun (WGS) entry which is preliminary data.</text>
</comment>
<name>A0ABD3E7Z0_9LAMI</name>
<feature type="compositionally biased region" description="Low complexity" evidence="1">
    <location>
        <begin position="191"/>
        <end position="202"/>
    </location>
</feature>
<dbReference type="Proteomes" id="UP001632038">
    <property type="component" value="Unassembled WGS sequence"/>
</dbReference>
<proteinExistence type="predicted"/>
<organism evidence="3 4">
    <name type="scientific">Castilleja foliolosa</name>
    <dbReference type="NCBI Taxonomy" id="1961234"/>
    <lineage>
        <taxon>Eukaryota</taxon>
        <taxon>Viridiplantae</taxon>
        <taxon>Streptophyta</taxon>
        <taxon>Embryophyta</taxon>
        <taxon>Tracheophyta</taxon>
        <taxon>Spermatophyta</taxon>
        <taxon>Magnoliopsida</taxon>
        <taxon>eudicotyledons</taxon>
        <taxon>Gunneridae</taxon>
        <taxon>Pentapetalae</taxon>
        <taxon>asterids</taxon>
        <taxon>lamiids</taxon>
        <taxon>Lamiales</taxon>
        <taxon>Orobanchaceae</taxon>
        <taxon>Pedicularideae</taxon>
        <taxon>Castillejinae</taxon>
        <taxon>Castilleja</taxon>
    </lineage>
</organism>
<protein>
    <recommendedName>
        <fullName evidence="2">C2 NT-type domain-containing protein</fullName>
    </recommendedName>
</protein>
<feature type="compositionally biased region" description="Acidic residues" evidence="1">
    <location>
        <begin position="170"/>
        <end position="189"/>
    </location>
</feature>
<accession>A0ABD3E7Z0</accession>
<dbReference type="PROSITE" id="PS51840">
    <property type="entry name" value="C2_NT"/>
    <property type="match status" value="1"/>
</dbReference>
<feature type="region of interest" description="Disordered" evidence="1">
    <location>
        <begin position="584"/>
        <end position="604"/>
    </location>
</feature>
<evidence type="ECO:0000313" key="4">
    <source>
        <dbReference type="Proteomes" id="UP001632038"/>
    </source>
</evidence>
<keyword evidence="4" id="KW-1185">Reference proteome</keyword>
<evidence type="ECO:0000313" key="3">
    <source>
        <dbReference type="EMBL" id="KAL3649867.1"/>
    </source>
</evidence>
<feature type="domain" description="C2 NT-type" evidence="2">
    <location>
        <begin position="7"/>
        <end position="152"/>
    </location>
</feature>
<dbReference type="PANTHER" id="PTHR31344">
    <property type="entry name" value="NUCLEAR PORE COMPLEX PROTEIN NUP205"/>
    <property type="match status" value="1"/>
</dbReference>
<dbReference type="EMBL" id="JAVIJP010000007">
    <property type="protein sequence ID" value="KAL3649867.1"/>
    <property type="molecule type" value="Genomic_DNA"/>
</dbReference>
<feature type="region of interest" description="Disordered" evidence="1">
    <location>
        <begin position="155"/>
        <end position="245"/>
    </location>
</feature>
<dbReference type="PANTHER" id="PTHR31344:SF13">
    <property type="entry name" value="EEIG1_EHBP1 PROTEIN AMINO-TERMINAL DOMAIN PROTEIN"/>
    <property type="match status" value="1"/>
</dbReference>